<proteinExistence type="inferred from homology"/>
<dbReference type="InterPro" id="IPR036390">
    <property type="entry name" value="WH_DNA-bd_sf"/>
</dbReference>
<dbReference type="SUPFAM" id="SSF46785">
    <property type="entry name" value="Winged helix' DNA-binding domain"/>
    <property type="match status" value="1"/>
</dbReference>
<comment type="similarity">
    <text evidence="1">Belongs to the LysR transcriptional regulatory family.</text>
</comment>
<gene>
    <name evidence="6" type="ORF">E7811_15930</name>
</gene>
<dbReference type="PROSITE" id="PS50931">
    <property type="entry name" value="HTH_LYSR"/>
    <property type="match status" value="1"/>
</dbReference>
<dbReference type="Proteomes" id="UP000309450">
    <property type="component" value="Unassembled WGS sequence"/>
</dbReference>
<dbReference type="InterPro" id="IPR005119">
    <property type="entry name" value="LysR_subst-bd"/>
</dbReference>
<dbReference type="FunFam" id="1.10.10.10:FF:000001">
    <property type="entry name" value="LysR family transcriptional regulator"/>
    <property type="match status" value="1"/>
</dbReference>
<dbReference type="Gene3D" id="3.40.190.10">
    <property type="entry name" value="Periplasmic binding protein-like II"/>
    <property type="match status" value="2"/>
</dbReference>
<dbReference type="Pfam" id="PF03466">
    <property type="entry name" value="LysR_substrate"/>
    <property type="match status" value="1"/>
</dbReference>
<dbReference type="EMBL" id="SSND01000005">
    <property type="protein sequence ID" value="THD81409.1"/>
    <property type="molecule type" value="Genomic_DNA"/>
</dbReference>
<organism evidence="6 7">
    <name type="scientific">Aliigemmobacter aestuarii</name>
    <dbReference type="NCBI Taxonomy" id="1445661"/>
    <lineage>
        <taxon>Bacteria</taxon>
        <taxon>Pseudomonadati</taxon>
        <taxon>Pseudomonadota</taxon>
        <taxon>Alphaproteobacteria</taxon>
        <taxon>Rhodobacterales</taxon>
        <taxon>Paracoccaceae</taxon>
        <taxon>Aliigemmobacter</taxon>
    </lineage>
</organism>
<keyword evidence="4" id="KW-0804">Transcription</keyword>
<name>A0A4S3MJ19_9RHOB</name>
<keyword evidence="2" id="KW-0805">Transcription regulation</keyword>
<dbReference type="PRINTS" id="PR00039">
    <property type="entry name" value="HTHLYSR"/>
</dbReference>
<evidence type="ECO:0000256" key="4">
    <source>
        <dbReference type="ARBA" id="ARBA00023163"/>
    </source>
</evidence>
<dbReference type="AlphaFoldDB" id="A0A4S3MJ19"/>
<protein>
    <submittedName>
        <fullName evidence="6">LysR family transcriptional regulator</fullName>
    </submittedName>
</protein>
<dbReference type="GO" id="GO:0032993">
    <property type="term" value="C:protein-DNA complex"/>
    <property type="evidence" value="ECO:0007669"/>
    <property type="project" value="TreeGrafter"/>
</dbReference>
<evidence type="ECO:0000313" key="7">
    <source>
        <dbReference type="Proteomes" id="UP000309450"/>
    </source>
</evidence>
<accession>A0A4S3MJ19</accession>
<dbReference type="InterPro" id="IPR036388">
    <property type="entry name" value="WH-like_DNA-bd_sf"/>
</dbReference>
<evidence type="ECO:0000256" key="1">
    <source>
        <dbReference type="ARBA" id="ARBA00009437"/>
    </source>
</evidence>
<dbReference type="PANTHER" id="PTHR30346">
    <property type="entry name" value="TRANSCRIPTIONAL DUAL REGULATOR HCAR-RELATED"/>
    <property type="match status" value="1"/>
</dbReference>
<evidence type="ECO:0000256" key="3">
    <source>
        <dbReference type="ARBA" id="ARBA00023125"/>
    </source>
</evidence>
<dbReference type="OrthoDB" id="8679465at2"/>
<dbReference type="SUPFAM" id="SSF53850">
    <property type="entry name" value="Periplasmic binding protein-like II"/>
    <property type="match status" value="1"/>
</dbReference>
<keyword evidence="3" id="KW-0238">DNA-binding</keyword>
<dbReference type="RefSeq" id="WP_136395667.1">
    <property type="nucleotide sequence ID" value="NZ_SSND01000005.1"/>
</dbReference>
<dbReference type="GO" id="GO:0003677">
    <property type="term" value="F:DNA binding"/>
    <property type="evidence" value="ECO:0007669"/>
    <property type="project" value="UniProtKB-KW"/>
</dbReference>
<dbReference type="Pfam" id="PF00126">
    <property type="entry name" value="HTH_1"/>
    <property type="match status" value="1"/>
</dbReference>
<dbReference type="Gene3D" id="1.10.10.10">
    <property type="entry name" value="Winged helix-like DNA-binding domain superfamily/Winged helix DNA-binding domain"/>
    <property type="match status" value="1"/>
</dbReference>
<dbReference type="PANTHER" id="PTHR30346:SF0">
    <property type="entry name" value="HCA OPERON TRANSCRIPTIONAL ACTIVATOR HCAR"/>
    <property type="match status" value="1"/>
</dbReference>
<reference evidence="6 7" key="1">
    <citation type="submission" date="2019-04" db="EMBL/GenBank/DDBJ databases">
        <title>Draft genome sequence of Gemmobacter aestuarii sp. nov.</title>
        <authorList>
            <person name="Hameed A."/>
            <person name="Lin S.-Y."/>
            <person name="Shahina M."/>
            <person name="Lai W.-A."/>
            <person name="Young C.-C."/>
        </authorList>
    </citation>
    <scope>NUCLEOTIDE SEQUENCE [LARGE SCALE GENOMIC DNA]</scope>
    <source>
        <strain evidence="6 7">CC-PW-75</strain>
    </source>
</reference>
<dbReference type="InterPro" id="IPR000847">
    <property type="entry name" value="LysR_HTH_N"/>
</dbReference>
<dbReference type="CDD" id="cd08412">
    <property type="entry name" value="PBP2_PAO1_like"/>
    <property type="match status" value="1"/>
</dbReference>
<sequence>MPLRFTLRQLEYLVAVGECGSIAKAAQRVNVSSPSISTAIAQLEEEFGLPLFVRRHAQGLFLTQGGRQFVEEARAVLKAAGRLGDLANDITGKVRGPLSLGCLLTFAQVILPQLRRSFVARFPEVTIRQSECNQAEIYDGLRTAELDVALTYDLNIPPDIEFVELVSLPPYALFPDDHPLAGARQVTPADLAPHPMVLLDLPHSVDYFLGCFSEAGVSPQIAERTRDMGVMRSMVASGFGYSIANIRPSSDMAPDGMRLRYVPLVGPVRPMRLGLVLAEGARGALTIRAFIDHCRETITPDSAPGLRLRIDDGGSVGA</sequence>
<evidence type="ECO:0000313" key="6">
    <source>
        <dbReference type="EMBL" id="THD81409.1"/>
    </source>
</evidence>
<feature type="domain" description="HTH lysR-type" evidence="5">
    <location>
        <begin position="5"/>
        <end position="63"/>
    </location>
</feature>
<evidence type="ECO:0000256" key="2">
    <source>
        <dbReference type="ARBA" id="ARBA00023015"/>
    </source>
</evidence>
<dbReference type="GO" id="GO:0003700">
    <property type="term" value="F:DNA-binding transcription factor activity"/>
    <property type="evidence" value="ECO:0007669"/>
    <property type="project" value="InterPro"/>
</dbReference>
<comment type="caution">
    <text evidence="6">The sequence shown here is derived from an EMBL/GenBank/DDBJ whole genome shotgun (WGS) entry which is preliminary data.</text>
</comment>
<evidence type="ECO:0000259" key="5">
    <source>
        <dbReference type="PROSITE" id="PS50931"/>
    </source>
</evidence>
<keyword evidence="7" id="KW-1185">Reference proteome</keyword>